<reference evidence="1 2" key="1">
    <citation type="submission" date="2019-12" db="EMBL/GenBank/DDBJ databases">
        <authorList>
            <person name="An T."/>
        </authorList>
    </citation>
    <scope>NUCLEOTIDE SEQUENCE [LARGE SCALE GENOMIC DNA]</scope>
    <source>
        <strain evidence="1 2">JCM 19900</strain>
    </source>
</reference>
<organism evidence="1 2">
    <name type="scientific">Thermus antranikianii</name>
    <dbReference type="NCBI Taxonomy" id="88190"/>
    <lineage>
        <taxon>Bacteria</taxon>
        <taxon>Thermotogati</taxon>
        <taxon>Deinococcota</taxon>
        <taxon>Deinococci</taxon>
        <taxon>Thermales</taxon>
        <taxon>Thermaceae</taxon>
        <taxon>Thermus</taxon>
    </lineage>
</organism>
<dbReference type="EMBL" id="CP046617">
    <property type="protein sequence ID" value="WCM40146.1"/>
    <property type="molecule type" value="Genomic_DNA"/>
</dbReference>
<sequence>MDRLTELTDVAAGLFLYALMVGKDREEALAIALSDPPSHLEASLLALFAQAHGVNGKNLEEIEEYAMRFRTGSPLPREISPISPEELRAFYLETWGVDPMQERNEG</sequence>
<name>A0ABY7RR25_9DEIN</name>
<proteinExistence type="predicted"/>
<protein>
    <submittedName>
        <fullName evidence="1">Uncharacterized protein</fullName>
    </submittedName>
</protein>
<dbReference type="RefSeq" id="WP_028494329.1">
    <property type="nucleotide sequence ID" value="NZ_CP046617.1"/>
</dbReference>
<accession>A0ABY7RR25</accession>
<dbReference type="Proteomes" id="UP001317488">
    <property type="component" value="Chromosome"/>
</dbReference>
<evidence type="ECO:0000313" key="1">
    <source>
        <dbReference type="EMBL" id="WCM40146.1"/>
    </source>
</evidence>
<gene>
    <name evidence="1" type="ORF">GO600_08625</name>
</gene>
<keyword evidence="2" id="KW-1185">Reference proteome</keyword>
<evidence type="ECO:0000313" key="2">
    <source>
        <dbReference type="Proteomes" id="UP001317488"/>
    </source>
</evidence>